<dbReference type="EMBL" id="PDCH01000011">
    <property type="protein sequence ID" value="RBP99053.1"/>
    <property type="molecule type" value="Genomic_DNA"/>
</dbReference>
<comment type="caution">
    <text evidence="7">The sequence shown here is derived from an EMBL/GenBank/DDBJ whole genome shotgun (WGS) entry which is preliminary data.</text>
</comment>
<keyword evidence="8" id="KW-1185">Reference proteome</keyword>
<evidence type="ECO:0000256" key="1">
    <source>
        <dbReference type="ARBA" id="ARBA00023015"/>
    </source>
</evidence>
<dbReference type="SUPFAM" id="SSF46689">
    <property type="entry name" value="Homeodomain-like"/>
    <property type="match status" value="1"/>
</dbReference>
<dbReference type="OrthoDB" id="7505659at2"/>
<dbReference type="InterPro" id="IPR009057">
    <property type="entry name" value="Homeodomain-like_sf"/>
</dbReference>
<evidence type="ECO:0000256" key="4">
    <source>
        <dbReference type="PROSITE-ProRule" id="PRU00335"/>
    </source>
</evidence>
<dbReference type="PROSITE" id="PS50977">
    <property type="entry name" value="HTH_TETR_2"/>
    <property type="match status" value="1"/>
</dbReference>
<reference evidence="7 8" key="1">
    <citation type="submission" date="2017-10" db="EMBL/GenBank/DDBJ databases">
        <title>Bifidobacterium xylocopum sp. nov. and Bifidobacterium aemilianum sp. nov., from the carpenter bee (Xylocopa violacea) digestive tract.</title>
        <authorList>
            <person name="Alberoni D."/>
            <person name="Baffoni L."/>
            <person name="Di Gioia D."/>
            <person name="Gaggia F."/>
            <person name="Biavati B."/>
        </authorList>
    </citation>
    <scope>NUCLEOTIDE SEQUENCE [LARGE SCALE GENOMIC DNA]</scope>
    <source>
        <strain evidence="7 8">XV2</strain>
    </source>
</reference>
<evidence type="ECO:0000256" key="2">
    <source>
        <dbReference type="ARBA" id="ARBA00023125"/>
    </source>
</evidence>
<evidence type="ECO:0000259" key="6">
    <source>
        <dbReference type="PROSITE" id="PS50977"/>
    </source>
</evidence>
<protein>
    <submittedName>
        <fullName evidence="7">AcrR family transcriptional regulator</fullName>
    </submittedName>
</protein>
<name>A0A366KD65_9BIFI</name>
<proteinExistence type="predicted"/>
<dbReference type="RefSeq" id="WP_113853731.1">
    <property type="nucleotide sequence ID" value="NZ_PDCH01000011.1"/>
</dbReference>
<evidence type="ECO:0000256" key="5">
    <source>
        <dbReference type="SAM" id="MobiDB-lite"/>
    </source>
</evidence>
<evidence type="ECO:0000313" key="7">
    <source>
        <dbReference type="EMBL" id="RBP99053.1"/>
    </source>
</evidence>
<evidence type="ECO:0000256" key="3">
    <source>
        <dbReference type="ARBA" id="ARBA00023163"/>
    </source>
</evidence>
<sequence>MATKHNAAGPGLPGVRADAHDGPGSRQAIAQAAIRGFGQRGYYGTSLQSIADQVGMTKAGVLHHAGSKEGLLDLVLNDMYDGESRRLIGECLDQPRPLIAHLWRRTVALNARRPLLVQMFSTLSAEALDPAHPAHTYFQRRERSIIDTALNVRWSLPDGVRAEPVLRTGFSAMDGLQLRWLRTPGQDLRAMWSECEDALMPLPLWSGYR</sequence>
<evidence type="ECO:0000313" key="8">
    <source>
        <dbReference type="Proteomes" id="UP000252345"/>
    </source>
</evidence>
<dbReference type="PANTHER" id="PTHR30055:SF234">
    <property type="entry name" value="HTH-TYPE TRANSCRIPTIONAL REGULATOR BETI"/>
    <property type="match status" value="1"/>
</dbReference>
<feature type="DNA-binding region" description="H-T-H motif" evidence="4">
    <location>
        <begin position="46"/>
        <end position="65"/>
    </location>
</feature>
<dbReference type="GO" id="GO:0003700">
    <property type="term" value="F:DNA-binding transcription factor activity"/>
    <property type="evidence" value="ECO:0007669"/>
    <property type="project" value="TreeGrafter"/>
</dbReference>
<dbReference type="Gene3D" id="1.10.357.10">
    <property type="entry name" value="Tetracycline Repressor, domain 2"/>
    <property type="match status" value="1"/>
</dbReference>
<keyword evidence="3" id="KW-0804">Transcription</keyword>
<dbReference type="GO" id="GO:0000976">
    <property type="term" value="F:transcription cis-regulatory region binding"/>
    <property type="evidence" value="ECO:0007669"/>
    <property type="project" value="TreeGrafter"/>
</dbReference>
<organism evidence="7 8">
    <name type="scientific">Bifidobacterium xylocopae</name>
    <dbReference type="NCBI Taxonomy" id="2493119"/>
    <lineage>
        <taxon>Bacteria</taxon>
        <taxon>Bacillati</taxon>
        <taxon>Actinomycetota</taxon>
        <taxon>Actinomycetes</taxon>
        <taxon>Bifidobacteriales</taxon>
        <taxon>Bifidobacteriaceae</taxon>
        <taxon>Bifidobacterium</taxon>
    </lineage>
</organism>
<dbReference type="AlphaFoldDB" id="A0A366KD65"/>
<gene>
    <name evidence="7" type="ORF">CRD59_05735</name>
</gene>
<keyword evidence="2 4" id="KW-0238">DNA-binding</keyword>
<keyword evidence="1" id="KW-0805">Transcription regulation</keyword>
<dbReference type="Pfam" id="PF00440">
    <property type="entry name" value="TetR_N"/>
    <property type="match status" value="1"/>
</dbReference>
<feature type="region of interest" description="Disordered" evidence="5">
    <location>
        <begin position="1"/>
        <end position="24"/>
    </location>
</feature>
<dbReference type="PRINTS" id="PR00455">
    <property type="entry name" value="HTHTETR"/>
</dbReference>
<dbReference type="InterPro" id="IPR050109">
    <property type="entry name" value="HTH-type_TetR-like_transc_reg"/>
</dbReference>
<feature type="domain" description="HTH tetR-type" evidence="6">
    <location>
        <begin position="23"/>
        <end position="83"/>
    </location>
</feature>
<dbReference type="Proteomes" id="UP000252345">
    <property type="component" value="Unassembled WGS sequence"/>
</dbReference>
<dbReference type="PANTHER" id="PTHR30055">
    <property type="entry name" value="HTH-TYPE TRANSCRIPTIONAL REGULATOR RUTR"/>
    <property type="match status" value="1"/>
</dbReference>
<dbReference type="InterPro" id="IPR001647">
    <property type="entry name" value="HTH_TetR"/>
</dbReference>
<accession>A0A366KD65</accession>